<evidence type="ECO:0000313" key="1">
    <source>
        <dbReference type="EMBL" id="KAK9106843.1"/>
    </source>
</evidence>
<dbReference type="EMBL" id="JBBNAF010000010">
    <property type="protein sequence ID" value="KAK9106843.1"/>
    <property type="molecule type" value="Genomic_DNA"/>
</dbReference>
<accession>A0AAP0HYY9</accession>
<sequence>MMSSSITLLFEEVAARISLWPLIPVQHLLQQAVISYQIDDEMFDEIGMTDRICMLIVTRFVNFA</sequence>
<dbReference type="AlphaFoldDB" id="A0AAP0HYY9"/>
<gene>
    <name evidence="1" type="ORF">Syun_022854</name>
</gene>
<protein>
    <submittedName>
        <fullName evidence="1">Uncharacterized protein</fullName>
    </submittedName>
</protein>
<proteinExistence type="predicted"/>
<keyword evidence="2" id="KW-1185">Reference proteome</keyword>
<evidence type="ECO:0000313" key="2">
    <source>
        <dbReference type="Proteomes" id="UP001420932"/>
    </source>
</evidence>
<organism evidence="1 2">
    <name type="scientific">Stephania yunnanensis</name>
    <dbReference type="NCBI Taxonomy" id="152371"/>
    <lineage>
        <taxon>Eukaryota</taxon>
        <taxon>Viridiplantae</taxon>
        <taxon>Streptophyta</taxon>
        <taxon>Embryophyta</taxon>
        <taxon>Tracheophyta</taxon>
        <taxon>Spermatophyta</taxon>
        <taxon>Magnoliopsida</taxon>
        <taxon>Ranunculales</taxon>
        <taxon>Menispermaceae</taxon>
        <taxon>Menispermoideae</taxon>
        <taxon>Cissampelideae</taxon>
        <taxon>Stephania</taxon>
    </lineage>
</organism>
<dbReference type="Proteomes" id="UP001420932">
    <property type="component" value="Unassembled WGS sequence"/>
</dbReference>
<name>A0AAP0HYY9_9MAGN</name>
<comment type="caution">
    <text evidence="1">The sequence shown here is derived from an EMBL/GenBank/DDBJ whole genome shotgun (WGS) entry which is preliminary data.</text>
</comment>
<reference evidence="1 2" key="1">
    <citation type="submission" date="2024-01" db="EMBL/GenBank/DDBJ databases">
        <title>Genome assemblies of Stephania.</title>
        <authorList>
            <person name="Yang L."/>
        </authorList>
    </citation>
    <scope>NUCLEOTIDE SEQUENCE [LARGE SCALE GENOMIC DNA]</scope>
    <source>
        <strain evidence="1">YNDBR</strain>
        <tissue evidence="1">Leaf</tissue>
    </source>
</reference>